<sequence>MHYGFWAVAVLLLSENASGHRVKRTNAENFNALINLYKINPLKKSKIFRTYADQILLSNKQDTTQSSVLNIDSNESTRMKQAKTDLHMKEIDEYIHVTNCTKTAIANPDFDVQDVGAEKFNLSFDGNQIFEVKNEVKAKENSLGNILGHLNSGEIIANPVAAFDVVTQTNDLGGLRNEKDSFKYEDINAKDDLGNEVHSYPNSEVIVFR</sequence>
<dbReference type="AlphaFoldDB" id="A0A8R1WMH9"/>
<reference evidence="3" key="1">
    <citation type="journal article" date="2008" name="Insect Biochem. Mol. Biol.">
        <title>The genome of a lepidopteran model insect, the silkworm Bombyx mori.</title>
        <authorList>
            <consortium name="International Silkworm Genome Consortium"/>
        </authorList>
    </citation>
    <scope>NUCLEOTIDE SEQUENCE [LARGE SCALE GENOMIC DNA]</scope>
    <source>
        <strain evidence="3">p50T</strain>
    </source>
</reference>
<evidence type="ECO:0000313" key="3">
    <source>
        <dbReference type="Proteomes" id="UP000005204"/>
    </source>
</evidence>
<accession>A0A8R1WMH9</accession>
<dbReference type="KEGG" id="bmor:101744792"/>
<feature type="chain" id="PRO_5035737825" evidence="1">
    <location>
        <begin position="20"/>
        <end position="209"/>
    </location>
</feature>
<proteinExistence type="predicted"/>
<feature type="signal peptide" evidence="1">
    <location>
        <begin position="1"/>
        <end position="19"/>
    </location>
</feature>
<keyword evidence="3" id="KW-1185">Reference proteome</keyword>
<name>A0A8R1WMH9_BOMMO</name>
<keyword evidence="1" id="KW-0732">Signal</keyword>
<organism evidence="2 3">
    <name type="scientific">Bombyx mori</name>
    <name type="common">Silk moth</name>
    <dbReference type="NCBI Taxonomy" id="7091"/>
    <lineage>
        <taxon>Eukaryota</taxon>
        <taxon>Metazoa</taxon>
        <taxon>Ecdysozoa</taxon>
        <taxon>Arthropoda</taxon>
        <taxon>Hexapoda</taxon>
        <taxon>Insecta</taxon>
        <taxon>Pterygota</taxon>
        <taxon>Neoptera</taxon>
        <taxon>Endopterygota</taxon>
        <taxon>Lepidoptera</taxon>
        <taxon>Glossata</taxon>
        <taxon>Ditrysia</taxon>
        <taxon>Bombycoidea</taxon>
        <taxon>Bombycidae</taxon>
        <taxon>Bombycinae</taxon>
        <taxon>Bombyx</taxon>
    </lineage>
</organism>
<evidence type="ECO:0000256" key="1">
    <source>
        <dbReference type="SAM" id="SignalP"/>
    </source>
</evidence>
<dbReference type="EnsemblMetazoa" id="XM_004926082.4">
    <property type="protein sequence ID" value="XP_004926139.1"/>
    <property type="gene ID" value="LOC101744792"/>
</dbReference>
<gene>
    <name evidence="2" type="primary">101744792</name>
</gene>
<evidence type="ECO:0000313" key="2">
    <source>
        <dbReference type="EnsemblMetazoa" id="XP_004926139.1"/>
    </source>
</evidence>
<protein>
    <submittedName>
        <fullName evidence="2">Uncharacterized protein</fullName>
    </submittedName>
</protein>
<dbReference type="OrthoDB" id="7488454at2759"/>
<reference evidence="2" key="2">
    <citation type="submission" date="2022-06" db="UniProtKB">
        <authorList>
            <consortium name="EnsemblMetazoa"/>
        </authorList>
    </citation>
    <scope>IDENTIFICATION</scope>
    <source>
        <strain evidence="2">p50T (Dazao)</strain>
    </source>
</reference>
<dbReference type="Proteomes" id="UP000005204">
    <property type="component" value="Unassembled WGS sequence"/>
</dbReference>